<protein>
    <recommendedName>
        <fullName evidence="5">Protodermal factor 1</fullName>
    </recommendedName>
</protein>
<keyword evidence="2" id="KW-0472">Membrane</keyword>
<keyword evidence="4" id="KW-1185">Reference proteome</keyword>
<keyword evidence="2" id="KW-1133">Transmembrane helix</keyword>
<feature type="transmembrane region" description="Helical" evidence="2">
    <location>
        <begin position="6"/>
        <end position="28"/>
    </location>
</feature>
<keyword evidence="2" id="KW-0812">Transmembrane</keyword>
<evidence type="ECO:0000256" key="2">
    <source>
        <dbReference type="SAM" id="Phobius"/>
    </source>
</evidence>
<organism evidence="3 4">
    <name type="scientific">Zingiber officinale</name>
    <name type="common">Ginger</name>
    <name type="synonym">Amomum zingiber</name>
    <dbReference type="NCBI Taxonomy" id="94328"/>
    <lineage>
        <taxon>Eukaryota</taxon>
        <taxon>Viridiplantae</taxon>
        <taxon>Streptophyta</taxon>
        <taxon>Embryophyta</taxon>
        <taxon>Tracheophyta</taxon>
        <taxon>Spermatophyta</taxon>
        <taxon>Magnoliopsida</taxon>
        <taxon>Liliopsida</taxon>
        <taxon>Zingiberales</taxon>
        <taxon>Zingiberaceae</taxon>
        <taxon>Zingiber</taxon>
    </lineage>
</organism>
<comment type="caution">
    <text evidence="3">The sequence shown here is derived from an EMBL/GenBank/DDBJ whole genome shotgun (WGS) entry which is preliminary data.</text>
</comment>
<feature type="compositionally biased region" description="Polar residues" evidence="1">
    <location>
        <begin position="73"/>
        <end position="84"/>
    </location>
</feature>
<dbReference type="AlphaFoldDB" id="A0A8J5LQT8"/>
<dbReference type="PANTHER" id="PTHR33210:SF14">
    <property type="entry name" value="MEIOSIS 5"/>
    <property type="match status" value="1"/>
</dbReference>
<evidence type="ECO:0008006" key="5">
    <source>
        <dbReference type="Google" id="ProtNLM"/>
    </source>
</evidence>
<dbReference type="InterPro" id="IPR039923">
    <property type="entry name" value="Protodermal_1"/>
</dbReference>
<accession>A0A8J5LQT8</accession>
<evidence type="ECO:0000313" key="3">
    <source>
        <dbReference type="EMBL" id="KAG6526260.1"/>
    </source>
</evidence>
<feature type="region of interest" description="Disordered" evidence="1">
    <location>
        <begin position="64"/>
        <end position="153"/>
    </location>
</feature>
<evidence type="ECO:0000313" key="4">
    <source>
        <dbReference type="Proteomes" id="UP000734854"/>
    </source>
</evidence>
<dbReference type="EMBL" id="JACMSC010000004">
    <property type="protein sequence ID" value="KAG6526260.1"/>
    <property type="molecule type" value="Genomic_DNA"/>
</dbReference>
<evidence type="ECO:0000256" key="1">
    <source>
        <dbReference type="SAM" id="MobiDB-lite"/>
    </source>
</evidence>
<dbReference type="Proteomes" id="UP000734854">
    <property type="component" value="Unassembled WGS sequence"/>
</dbReference>
<proteinExistence type="predicted"/>
<dbReference type="PANTHER" id="PTHR33210">
    <property type="entry name" value="PROTODERMAL FACTOR 1"/>
    <property type="match status" value="1"/>
</dbReference>
<sequence>MLINDLRWISTLVVGIYVLATTPVLSIAATNWSSMECCKCLMVCSLLLVLASLNVAMSRSLQEQEQEQKNFYPPSTGTSPSHSNGGAPDCSTPSGGASHATPTPYHHGSGSYGTPTPDKGTPSTPGGGYYNSPPATGGGGEHSSPAYPSPSTPAVNPQIPPFFTGTCRYWGSHPEIIAAILGSLGNIGDIFGHGCSAFFGSNPSLPAALTNTRPDGYGELFREGTAAFLNSMVNSKFPYTTPQVKSAFVGSITSDGAAQAQADVFKQANEAR</sequence>
<gene>
    <name evidence="3" type="ORF">ZIOFF_016242</name>
</gene>
<name>A0A8J5LQT8_ZINOF</name>
<reference evidence="3 4" key="1">
    <citation type="submission" date="2020-08" db="EMBL/GenBank/DDBJ databases">
        <title>Plant Genome Project.</title>
        <authorList>
            <person name="Zhang R.-G."/>
        </authorList>
    </citation>
    <scope>NUCLEOTIDE SEQUENCE [LARGE SCALE GENOMIC DNA]</scope>
    <source>
        <tissue evidence="3">Rhizome</tissue>
    </source>
</reference>